<reference evidence="2" key="1">
    <citation type="journal article" date="2019" name="Int. J. Syst. Evol. Microbiol.">
        <title>The Global Catalogue of Microorganisms (GCM) 10K type strain sequencing project: providing services to taxonomists for standard genome sequencing and annotation.</title>
        <authorList>
            <consortium name="The Broad Institute Genomics Platform"/>
            <consortium name="The Broad Institute Genome Sequencing Center for Infectious Disease"/>
            <person name="Wu L."/>
            <person name="Ma J."/>
        </authorList>
    </citation>
    <scope>NUCLEOTIDE SEQUENCE [LARGE SCALE GENOMIC DNA]</scope>
    <source>
        <strain evidence="2">CGMCC 1.12151</strain>
    </source>
</reference>
<protein>
    <recommendedName>
        <fullName evidence="3">DUF3168 domain-containing protein</fullName>
    </recommendedName>
</protein>
<organism evidence="1 2">
    <name type="scientific">Planococcus dechangensis</name>
    <dbReference type="NCBI Taxonomy" id="1176255"/>
    <lineage>
        <taxon>Bacteria</taxon>
        <taxon>Bacillati</taxon>
        <taxon>Bacillota</taxon>
        <taxon>Bacilli</taxon>
        <taxon>Bacillales</taxon>
        <taxon>Caryophanaceae</taxon>
        <taxon>Planococcus</taxon>
    </lineage>
</organism>
<accession>A0ABV9M8W7</accession>
<dbReference type="Proteomes" id="UP001595932">
    <property type="component" value="Unassembled WGS sequence"/>
</dbReference>
<keyword evidence="2" id="KW-1185">Reference proteome</keyword>
<evidence type="ECO:0008006" key="3">
    <source>
        <dbReference type="Google" id="ProtNLM"/>
    </source>
</evidence>
<evidence type="ECO:0000313" key="2">
    <source>
        <dbReference type="Proteomes" id="UP001595932"/>
    </source>
</evidence>
<dbReference type="EMBL" id="JBHSGL010000005">
    <property type="protein sequence ID" value="MFC4712232.1"/>
    <property type="molecule type" value="Genomic_DNA"/>
</dbReference>
<proteinExistence type="predicted"/>
<sequence length="127" mass="15482">MENMIDVFTVIFERLSVEWPVFFEEKDTESFANDYIVFKLPPSSSTKYRDNLILEVTLWSYLEDRDTVHLEQKWAEVDKKLQHHMHLDDNQLLIFQKTSQGMIPDPDKNVRRRELRYLVKREERIDY</sequence>
<comment type="caution">
    <text evidence="1">The sequence shown here is derived from an EMBL/GenBank/DDBJ whole genome shotgun (WGS) entry which is preliminary data.</text>
</comment>
<name>A0ABV9M8W7_9BACL</name>
<evidence type="ECO:0000313" key="1">
    <source>
        <dbReference type="EMBL" id="MFC4712232.1"/>
    </source>
</evidence>
<gene>
    <name evidence="1" type="ORF">ACFO5U_05170</name>
</gene>